<dbReference type="Proteomes" id="UP000019760">
    <property type="component" value="Unassembled WGS sequence"/>
</dbReference>
<proteinExistence type="inferred from homology"/>
<dbReference type="PROSITE" id="PS52016">
    <property type="entry name" value="TONB_DEPENDENT_REC_3"/>
    <property type="match status" value="1"/>
</dbReference>
<evidence type="ECO:0000259" key="11">
    <source>
        <dbReference type="Pfam" id="PF07715"/>
    </source>
</evidence>
<evidence type="ECO:0000256" key="2">
    <source>
        <dbReference type="ARBA" id="ARBA00022448"/>
    </source>
</evidence>
<dbReference type="InterPro" id="IPR037066">
    <property type="entry name" value="Plug_dom_sf"/>
</dbReference>
<keyword evidence="3 8" id="KW-1134">Transmembrane beta strand</keyword>
<keyword evidence="7 8" id="KW-0998">Cell outer membrane</keyword>
<evidence type="ECO:0000256" key="3">
    <source>
        <dbReference type="ARBA" id="ARBA00022452"/>
    </source>
</evidence>
<dbReference type="OrthoDB" id="7229372at2"/>
<comment type="subcellular location">
    <subcellularLocation>
        <location evidence="1 8">Cell outer membrane</location>
        <topology evidence="1 8">Multi-pass membrane protein</topology>
    </subcellularLocation>
</comment>
<keyword evidence="2 8" id="KW-0813">Transport</keyword>
<feature type="domain" description="TonB-dependent receptor plug" evidence="11">
    <location>
        <begin position="13"/>
        <end position="117"/>
    </location>
</feature>
<dbReference type="InterPro" id="IPR036942">
    <property type="entry name" value="Beta-barrel_TonB_sf"/>
</dbReference>
<dbReference type="Gene3D" id="2.170.130.10">
    <property type="entry name" value="TonB-dependent receptor, plug domain"/>
    <property type="match status" value="1"/>
</dbReference>
<dbReference type="RefSeq" id="WP_132127058.1">
    <property type="nucleotide sequence ID" value="NZ_BAND01000006.1"/>
</dbReference>
<evidence type="ECO:0000256" key="8">
    <source>
        <dbReference type="PROSITE-ProRule" id="PRU01360"/>
    </source>
</evidence>
<sequence length="763" mass="84591">MDVIATRRTVSQNSETTIGIRELAQQVSGQNVLKAVGQLPGVSYSSTDPLGVDTWGASVYMRGFFMDQLAMSIDGVPLNDQTYNNPNGLNINNAWMSEDITRVSVSQGGGALDQASNTNLGGSMQFFTSDPRKKAGATVSQGFGSYAMKRTYVRLDSGELNSTGTRFYVAYGRSYEKKFDSSTPGFMQSVNAKLVQPIREQSRMTAFFSWNDAAVYGYSDRTLGQYKLNGWRTEWLAPNYPLAFQYAEGNYPANWSNLQSGSYTQIYDGGQNTTDDLGGLNFDITLTDRLKWQTILYAHRDISFGTYNAPGICSPGTSAAGTCPADGSGNYNYVSGQVPLSEEVWPSHEMREGFTTSLDYKMHRHDISAGIWYQHNVYSLSNVYYNEPQLGQGEPVPTVGPYDIYGKAFATAWAYAYHTNSFQFHLQDRWRILDTLTATYGFKSILQQTSGGNTYYNTNSDYSAQTNQGPYGSITVGEGFLPAVNLDWHFLPHHELYFDFAENYRPFIGGAHGSASPWGVQNQQLFDAFKKNTVPERTFAYVLGYRYASHFLTAGIDGYHVDDHNRLLSLSSGSIGSGASGATTLNTHRATMWGMDAVATIVPIRGLSFTNSVSYNHFVYDSNAQLCWGDTVDPDGNPIAAGCGSLRGKKLTGYPSVMYKMNLTYSWRHASTWLDVNYYAKRPFTQMNDLYVPSYWLANLGASYIFGDVGPLKGVKATFMVYNLFNAKYIAMMGENGFAAIGDYQSTERGSPREYFGTIKASY</sequence>
<dbReference type="InterPro" id="IPR000531">
    <property type="entry name" value="Beta-barrel_TonB"/>
</dbReference>
<dbReference type="Pfam" id="PF07715">
    <property type="entry name" value="Plug"/>
    <property type="match status" value="1"/>
</dbReference>
<evidence type="ECO:0000256" key="4">
    <source>
        <dbReference type="ARBA" id="ARBA00022692"/>
    </source>
</evidence>
<reference evidence="13" key="1">
    <citation type="journal article" date="2014" name="FEMS Microbiol. Lett.">
        <title>Draft Genomic DNA Sequence of the Facultatively Methylotrophic Bacterium Acidomonas methanolica type strain MB58.</title>
        <authorList>
            <person name="Higashiura N."/>
            <person name="Hadano H."/>
            <person name="Hirakawa H."/>
            <person name="Matsutani M."/>
            <person name="Takabe S."/>
            <person name="Matsushita K."/>
            <person name="Azuma Y."/>
        </authorList>
    </citation>
    <scope>NUCLEOTIDE SEQUENCE [LARGE SCALE GENOMIC DNA]</scope>
    <source>
        <strain evidence="13">MB58</strain>
    </source>
</reference>
<dbReference type="Gene3D" id="2.40.170.20">
    <property type="entry name" value="TonB-dependent receptor, beta-barrel domain"/>
    <property type="match status" value="1"/>
</dbReference>
<dbReference type="AlphaFoldDB" id="A0A023D113"/>
<dbReference type="InterPro" id="IPR039426">
    <property type="entry name" value="TonB-dep_rcpt-like"/>
</dbReference>
<evidence type="ECO:0000256" key="7">
    <source>
        <dbReference type="ARBA" id="ARBA00023237"/>
    </source>
</evidence>
<reference evidence="12 13" key="2">
    <citation type="journal article" date="2014" name="FEMS Microbiol. Lett.">
        <title>Draft genomic DNA sequence of the facultatively methylotrophic bacterium Acidomonas methanolica type strain MB58.</title>
        <authorList>
            <person name="Higashiura N."/>
            <person name="Hadano H."/>
            <person name="Hirakawa H."/>
            <person name="Matsutani M."/>
            <person name="Takabe S."/>
            <person name="Matsushita K."/>
            <person name="Azuma Y."/>
        </authorList>
    </citation>
    <scope>NUCLEOTIDE SEQUENCE [LARGE SCALE GENOMIC DNA]</scope>
    <source>
        <strain evidence="12 13">MB58</strain>
    </source>
</reference>
<evidence type="ECO:0000256" key="1">
    <source>
        <dbReference type="ARBA" id="ARBA00004571"/>
    </source>
</evidence>
<keyword evidence="12" id="KW-0675">Receptor</keyword>
<dbReference type="SUPFAM" id="SSF56935">
    <property type="entry name" value="Porins"/>
    <property type="match status" value="1"/>
</dbReference>
<keyword evidence="13" id="KW-1185">Reference proteome</keyword>
<keyword evidence="5 9" id="KW-0798">TonB box</keyword>
<dbReference type="EMBL" id="BAND01000006">
    <property type="protein sequence ID" value="GAJ27812.1"/>
    <property type="molecule type" value="Genomic_DNA"/>
</dbReference>
<gene>
    <name evidence="12" type="ORF">Amme_006_043</name>
</gene>
<dbReference type="Pfam" id="PF00593">
    <property type="entry name" value="TonB_dep_Rec_b-barrel"/>
    <property type="match status" value="1"/>
</dbReference>
<comment type="caution">
    <text evidence="12">The sequence shown here is derived from an EMBL/GenBank/DDBJ whole genome shotgun (WGS) entry which is preliminary data.</text>
</comment>
<evidence type="ECO:0000259" key="10">
    <source>
        <dbReference type="Pfam" id="PF00593"/>
    </source>
</evidence>
<evidence type="ECO:0000313" key="13">
    <source>
        <dbReference type="Proteomes" id="UP000019760"/>
    </source>
</evidence>
<dbReference type="GO" id="GO:0009279">
    <property type="term" value="C:cell outer membrane"/>
    <property type="evidence" value="ECO:0007669"/>
    <property type="project" value="UniProtKB-SubCell"/>
</dbReference>
<dbReference type="InterPro" id="IPR012910">
    <property type="entry name" value="Plug_dom"/>
</dbReference>
<evidence type="ECO:0000256" key="6">
    <source>
        <dbReference type="ARBA" id="ARBA00023136"/>
    </source>
</evidence>
<evidence type="ECO:0000256" key="5">
    <source>
        <dbReference type="ARBA" id="ARBA00023077"/>
    </source>
</evidence>
<protein>
    <submittedName>
        <fullName evidence="12">TonB-dependent receptor</fullName>
    </submittedName>
</protein>
<evidence type="ECO:0000313" key="12">
    <source>
        <dbReference type="EMBL" id="GAJ27812.1"/>
    </source>
</evidence>
<feature type="domain" description="TonB-dependent receptor-like beta-barrel" evidence="10">
    <location>
        <begin position="219"/>
        <end position="724"/>
    </location>
</feature>
<keyword evidence="4 8" id="KW-0812">Transmembrane</keyword>
<comment type="similarity">
    <text evidence="8 9">Belongs to the TonB-dependent receptor family.</text>
</comment>
<name>A0A023D113_ACIMT</name>
<evidence type="ECO:0000256" key="9">
    <source>
        <dbReference type="RuleBase" id="RU003357"/>
    </source>
</evidence>
<keyword evidence="6 8" id="KW-0472">Membrane</keyword>
<organism evidence="12 13">
    <name type="scientific">Acidomonas methanolica NBRC 104435</name>
    <dbReference type="NCBI Taxonomy" id="1231351"/>
    <lineage>
        <taxon>Bacteria</taxon>
        <taxon>Pseudomonadati</taxon>
        <taxon>Pseudomonadota</taxon>
        <taxon>Alphaproteobacteria</taxon>
        <taxon>Acetobacterales</taxon>
        <taxon>Acetobacteraceae</taxon>
        <taxon>Acidomonas</taxon>
    </lineage>
</organism>
<accession>A0A023D113</accession>